<evidence type="ECO:0000313" key="3">
    <source>
        <dbReference type="Proteomes" id="UP000515369"/>
    </source>
</evidence>
<evidence type="ECO:0000313" key="2">
    <source>
        <dbReference type="EMBL" id="QMW06406.1"/>
    </source>
</evidence>
<dbReference type="InterPro" id="IPR013211">
    <property type="entry name" value="LVIVD"/>
</dbReference>
<dbReference type="EMBL" id="CP059732">
    <property type="protein sequence ID" value="QMW06406.1"/>
    <property type="molecule type" value="Genomic_DNA"/>
</dbReference>
<dbReference type="Pfam" id="PF08309">
    <property type="entry name" value="LVIVD"/>
    <property type="match status" value="5"/>
</dbReference>
<dbReference type="KEGG" id="sfol:H3H32_16685"/>
<dbReference type="Proteomes" id="UP000515369">
    <property type="component" value="Chromosome"/>
</dbReference>
<dbReference type="AlphaFoldDB" id="A0A7G5H5L4"/>
<feature type="signal peptide" evidence="1">
    <location>
        <begin position="1"/>
        <end position="22"/>
    </location>
</feature>
<accession>A0A7G5H5L4</accession>
<evidence type="ECO:0008006" key="4">
    <source>
        <dbReference type="Google" id="ProtNLM"/>
    </source>
</evidence>
<feature type="chain" id="PRO_5028856239" description="LVIVD repeat-containing protein" evidence="1">
    <location>
        <begin position="23"/>
        <end position="249"/>
    </location>
</feature>
<gene>
    <name evidence="2" type="ORF">H3H32_16685</name>
</gene>
<evidence type="ECO:0000256" key="1">
    <source>
        <dbReference type="SAM" id="SignalP"/>
    </source>
</evidence>
<dbReference type="SUPFAM" id="SSF50969">
    <property type="entry name" value="YVTN repeat-like/Quinoprotein amine dehydrogenase"/>
    <property type="match status" value="1"/>
</dbReference>
<name>A0A7G5H5L4_9BACT</name>
<organism evidence="2 3">
    <name type="scientific">Spirosoma foliorum</name>
    <dbReference type="NCBI Taxonomy" id="2710596"/>
    <lineage>
        <taxon>Bacteria</taxon>
        <taxon>Pseudomonadati</taxon>
        <taxon>Bacteroidota</taxon>
        <taxon>Cytophagia</taxon>
        <taxon>Cytophagales</taxon>
        <taxon>Cytophagaceae</taxon>
        <taxon>Spirosoma</taxon>
    </lineage>
</organism>
<protein>
    <recommendedName>
        <fullName evidence="4">LVIVD repeat-containing protein</fullName>
    </recommendedName>
</protein>
<dbReference type="InterPro" id="IPR011044">
    <property type="entry name" value="Quino_amine_DH_bsu"/>
</dbReference>
<keyword evidence="3" id="KW-1185">Reference proteome</keyword>
<sequence>MKLFLYALITLVILTSCSNSSSVGPTPGAGTGGSTARFTVSGNTLYMVNNTDLQAYDISNSSDPKKGSKTNLGIGVETIFPYQNNLFIGTQTGMYIYDINQPNAPKLVGIYNHVLSCDPVVVQGKYAYVTLRSGTNCRNQSIIANTLDVIDISNLSNPRLLQSYPMTNPRGLGVDSTLLFVGEGDYGLRLMDISDPTNVKELEYFYDTKTYDVIPSKKILIVTGPKGIYEYSYANLKQLKLLSTIPVQP</sequence>
<dbReference type="PROSITE" id="PS51257">
    <property type="entry name" value="PROKAR_LIPOPROTEIN"/>
    <property type="match status" value="1"/>
</dbReference>
<proteinExistence type="predicted"/>
<keyword evidence="1" id="KW-0732">Signal</keyword>
<dbReference type="RefSeq" id="WP_182463775.1">
    <property type="nucleotide sequence ID" value="NZ_CP059732.1"/>
</dbReference>
<reference evidence="2 3" key="1">
    <citation type="submission" date="2020-07" db="EMBL/GenBank/DDBJ databases">
        <title>Spirosoma foliorum sp. nov., isolated from the leaves on the Nejang mountain Korea, Republic of.</title>
        <authorList>
            <person name="Ho H."/>
            <person name="Lee Y.-J."/>
            <person name="Nurcahyanto D.-A."/>
            <person name="Kim S.-G."/>
        </authorList>
    </citation>
    <scope>NUCLEOTIDE SEQUENCE [LARGE SCALE GENOMIC DNA]</scope>
    <source>
        <strain evidence="2 3">PL0136</strain>
    </source>
</reference>